<proteinExistence type="predicted"/>
<gene>
    <name evidence="4" type="ORF">GNZ18_34740</name>
</gene>
<organism evidence="4 5">
    <name type="scientific">Actinomadura litoris</name>
    <dbReference type="NCBI Taxonomy" id="2678616"/>
    <lineage>
        <taxon>Bacteria</taxon>
        <taxon>Bacillati</taxon>
        <taxon>Actinomycetota</taxon>
        <taxon>Actinomycetes</taxon>
        <taxon>Streptosporangiales</taxon>
        <taxon>Thermomonosporaceae</taxon>
        <taxon>Actinomadura</taxon>
    </lineage>
</organism>
<dbReference type="InterPro" id="IPR010998">
    <property type="entry name" value="Integrase_recombinase_N"/>
</dbReference>
<dbReference type="PROSITE" id="PS51900">
    <property type="entry name" value="CB"/>
    <property type="match status" value="1"/>
</dbReference>
<dbReference type="RefSeq" id="WP_156220885.1">
    <property type="nucleotide sequence ID" value="NZ_WOFH01000015.1"/>
</dbReference>
<evidence type="ECO:0000313" key="4">
    <source>
        <dbReference type="EMBL" id="MUN41707.1"/>
    </source>
</evidence>
<dbReference type="SUPFAM" id="SSF56349">
    <property type="entry name" value="DNA breaking-rejoining enzymes"/>
    <property type="match status" value="1"/>
</dbReference>
<evidence type="ECO:0000256" key="1">
    <source>
        <dbReference type="ARBA" id="ARBA00023125"/>
    </source>
</evidence>
<keyword evidence="1 2" id="KW-0238">DNA-binding</keyword>
<evidence type="ECO:0000259" key="3">
    <source>
        <dbReference type="PROSITE" id="PS51900"/>
    </source>
</evidence>
<accession>A0A7K1LBA3</accession>
<dbReference type="EMBL" id="WOFH01000015">
    <property type="protein sequence ID" value="MUN41707.1"/>
    <property type="molecule type" value="Genomic_DNA"/>
</dbReference>
<dbReference type="Proteomes" id="UP000432015">
    <property type="component" value="Unassembled WGS sequence"/>
</dbReference>
<protein>
    <recommendedName>
        <fullName evidence="3">Core-binding (CB) domain-containing protein</fullName>
    </recommendedName>
</protein>
<reference evidence="4 5" key="1">
    <citation type="submission" date="2019-11" db="EMBL/GenBank/DDBJ databases">
        <authorList>
            <person name="Cao P."/>
        </authorList>
    </citation>
    <scope>NUCLEOTIDE SEQUENCE [LARGE SCALE GENOMIC DNA]</scope>
    <source>
        <strain evidence="4 5">NEAU-AAG5</strain>
    </source>
</reference>
<comment type="caution">
    <text evidence="4">The sequence shown here is derived from an EMBL/GenBank/DDBJ whole genome shotgun (WGS) entry which is preliminary data.</text>
</comment>
<sequence length="146" mass="16748">MILSRERIAIAAYLAILQSPGTQRAYRSTLRALRAEFSPPDAPFTVAEFDTDASADRVTDWFTGRWGQRAPATFNRNLDALRSAVSYLQDQHWLSTDPTRRLRRRGRTPDRTRALSHSEIDALFDQDLALRERTLYTLLYSLNFAA</sequence>
<dbReference type="AlphaFoldDB" id="A0A7K1LBA3"/>
<keyword evidence="5" id="KW-1185">Reference proteome</keyword>
<name>A0A7K1LBA3_9ACTN</name>
<evidence type="ECO:0000256" key="2">
    <source>
        <dbReference type="PROSITE-ProRule" id="PRU01248"/>
    </source>
</evidence>
<evidence type="ECO:0000313" key="5">
    <source>
        <dbReference type="Proteomes" id="UP000432015"/>
    </source>
</evidence>
<feature type="domain" description="Core-binding (CB)" evidence="3">
    <location>
        <begin position="4"/>
        <end position="89"/>
    </location>
</feature>
<dbReference type="InterPro" id="IPR011010">
    <property type="entry name" value="DNA_brk_join_enz"/>
</dbReference>
<dbReference type="InterPro" id="IPR044068">
    <property type="entry name" value="CB"/>
</dbReference>
<dbReference type="GO" id="GO:0003677">
    <property type="term" value="F:DNA binding"/>
    <property type="evidence" value="ECO:0007669"/>
    <property type="project" value="UniProtKB-UniRule"/>
</dbReference>
<dbReference type="Gene3D" id="1.10.150.130">
    <property type="match status" value="1"/>
</dbReference>